<feature type="transmembrane region" description="Helical" evidence="1">
    <location>
        <begin position="12"/>
        <end position="30"/>
    </location>
</feature>
<keyword evidence="1" id="KW-0812">Transmembrane</keyword>
<sequence>MSESSAPKIEKWPFIVGDVALLIMAWLVYYHSDPEASLGGLEAFWCFTCVATGAWVMVLPFLREFQAQA</sequence>
<keyword evidence="1" id="KW-0472">Membrane</keyword>
<keyword evidence="1" id="KW-1133">Transmembrane helix</keyword>
<feature type="transmembrane region" description="Helical" evidence="1">
    <location>
        <begin position="42"/>
        <end position="62"/>
    </location>
</feature>
<accession>A0A382C7S3</accession>
<proteinExistence type="predicted"/>
<organism evidence="2">
    <name type="scientific">marine metagenome</name>
    <dbReference type="NCBI Taxonomy" id="408172"/>
    <lineage>
        <taxon>unclassified sequences</taxon>
        <taxon>metagenomes</taxon>
        <taxon>ecological metagenomes</taxon>
    </lineage>
</organism>
<gene>
    <name evidence="2" type="ORF">METZ01_LOCUS174999</name>
</gene>
<name>A0A382C7S3_9ZZZZ</name>
<dbReference type="AlphaFoldDB" id="A0A382C7S3"/>
<protein>
    <submittedName>
        <fullName evidence="2">Uncharacterized protein</fullName>
    </submittedName>
</protein>
<evidence type="ECO:0000256" key="1">
    <source>
        <dbReference type="SAM" id="Phobius"/>
    </source>
</evidence>
<feature type="non-terminal residue" evidence="2">
    <location>
        <position position="69"/>
    </location>
</feature>
<evidence type="ECO:0000313" key="2">
    <source>
        <dbReference type="EMBL" id="SVB22145.1"/>
    </source>
</evidence>
<reference evidence="2" key="1">
    <citation type="submission" date="2018-05" db="EMBL/GenBank/DDBJ databases">
        <authorList>
            <person name="Lanie J.A."/>
            <person name="Ng W.-L."/>
            <person name="Kazmierczak K.M."/>
            <person name="Andrzejewski T.M."/>
            <person name="Davidsen T.M."/>
            <person name="Wayne K.J."/>
            <person name="Tettelin H."/>
            <person name="Glass J.I."/>
            <person name="Rusch D."/>
            <person name="Podicherti R."/>
            <person name="Tsui H.-C.T."/>
            <person name="Winkler M.E."/>
        </authorList>
    </citation>
    <scope>NUCLEOTIDE SEQUENCE</scope>
</reference>
<dbReference type="EMBL" id="UINC01033219">
    <property type="protein sequence ID" value="SVB22145.1"/>
    <property type="molecule type" value="Genomic_DNA"/>
</dbReference>